<dbReference type="Pfam" id="PF15834">
    <property type="entry name" value="THEG4"/>
    <property type="match status" value="1"/>
</dbReference>
<keyword evidence="2" id="KW-1185">Reference proteome</keyword>
<dbReference type="PANTHER" id="PTHR37362:SF1">
    <property type="entry name" value="TESTIS-EXPRESSED PROTEIN 38"/>
    <property type="match status" value="1"/>
</dbReference>
<accession>A0AA41N3G7</accession>
<reference evidence="1" key="1">
    <citation type="submission" date="2020-03" db="EMBL/GenBank/DDBJ databases">
        <title>Studies in the Genomics of Life Span.</title>
        <authorList>
            <person name="Glass D."/>
        </authorList>
    </citation>
    <scope>NUCLEOTIDE SEQUENCE</scope>
    <source>
        <strain evidence="1">SUZIE</strain>
        <tissue evidence="1">Muscle</tissue>
    </source>
</reference>
<comment type="caution">
    <text evidence="1">The sequence shown here is derived from an EMBL/GenBank/DDBJ whole genome shotgun (WGS) entry which is preliminary data.</text>
</comment>
<dbReference type="Proteomes" id="UP001166674">
    <property type="component" value="Unassembled WGS sequence"/>
</dbReference>
<dbReference type="PANTHER" id="PTHR37362">
    <property type="entry name" value="TESTIS-EXPRESSED PROTEIN 38"/>
    <property type="match status" value="1"/>
</dbReference>
<organism evidence="1 2">
    <name type="scientific">Sciurus carolinensis</name>
    <name type="common">Eastern gray squirrel</name>
    <dbReference type="NCBI Taxonomy" id="30640"/>
    <lineage>
        <taxon>Eukaryota</taxon>
        <taxon>Metazoa</taxon>
        <taxon>Chordata</taxon>
        <taxon>Craniata</taxon>
        <taxon>Vertebrata</taxon>
        <taxon>Euteleostomi</taxon>
        <taxon>Mammalia</taxon>
        <taxon>Eutheria</taxon>
        <taxon>Euarchontoglires</taxon>
        <taxon>Glires</taxon>
        <taxon>Rodentia</taxon>
        <taxon>Sciuromorpha</taxon>
        <taxon>Sciuridae</taxon>
        <taxon>Sciurinae</taxon>
        <taxon>Sciurini</taxon>
        <taxon>Sciurus</taxon>
    </lineage>
</organism>
<evidence type="ECO:0000313" key="1">
    <source>
        <dbReference type="EMBL" id="MBZ3883102.1"/>
    </source>
</evidence>
<evidence type="ECO:0000313" key="2">
    <source>
        <dbReference type="Proteomes" id="UP001166674"/>
    </source>
</evidence>
<sequence>MKDHIPDCLWESDTPEARGYGLRGSIHRAETPVAMQAALVVSGQPVSNQMPQCHTRSPFPIPIFQELPFATPLQKMSPMLEYTVSYPLDIYPERNVHYHSLSTLALE</sequence>
<name>A0AA41N3G7_SCICA</name>
<gene>
    <name evidence="1" type="ORF">SUZIE_171255</name>
</gene>
<protein>
    <submittedName>
        <fullName evidence="1">Testis-expressed sequence 38 protein</fullName>
    </submittedName>
</protein>
<dbReference type="AlphaFoldDB" id="A0AA41N3G7"/>
<dbReference type="InterPro" id="IPR031677">
    <property type="entry name" value="TEX38"/>
</dbReference>
<proteinExistence type="predicted"/>
<dbReference type="EMBL" id="JAATJV010385244">
    <property type="protein sequence ID" value="MBZ3883102.1"/>
    <property type="molecule type" value="Genomic_DNA"/>
</dbReference>